<feature type="domain" description="RNA polymerase sigma-70 region 2" evidence="5">
    <location>
        <begin position="12"/>
        <end position="75"/>
    </location>
</feature>
<keyword evidence="3" id="KW-0731">Sigma factor</keyword>
<evidence type="ECO:0000259" key="6">
    <source>
        <dbReference type="Pfam" id="PF08281"/>
    </source>
</evidence>
<evidence type="ECO:0000259" key="5">
    <source>
        <dbReference type="Pfam" id="PF04542"/>
    </source>
</evidence>
<dbReference type="GO" id="GO:0016987">
    <property type="term" value="F:sigma factor activity"/>
    <property type="evidence" value="ECO:0007669"/>
    <property type="project" value="UniProtKB-KW"/>
</dbReference>
<dbReference type="NCBIfam" id="TIGR02937">
    <property type="entry name" value="sigma70-ECF"/>
    <property type="match status" value="1"/>
</dbReference>
<dbReference type="InterPro" id="IPR013249">
    <property type="entry name" value="RNA_pol_sigma70_r4_t2"/>
</dbReference>
<dbReference type="Pfam" id="PF04542">
    <property type="entry name" value="Sigma70_r2"/>
    <property type="match status" value="1"/>
</dbReference>
<keyword evidence="2" id="KW-0805">Transcription regulation</keyword>
<dbReference type="Proteomes" id="UP000185746">
    <property type="component" value="Chromosome"/>
</dbReference>
<sequence>MNSQFLLEIYNKQAKMIYFYLKKNGCSHEDAEDIVQESYMKYITYSSGVSSNKALSYIFTIAMNEFKKVLKKKGKEQTLIIDDYHFWDNFTSDSDTESMVLNHEMRHEITIALSHIKEVYKQLLVLKYELELSYKEISLLLGMKIETVRTYLFRARKEFQETWRNLYE</sequence>
<dbReference type="Gene3D" id="1.10.10.10">
    <property type="entry name" value="Winged helix-like DNA-binding domain superfamily/Winged helix DNA-binding domain"/>
    <property type="match status" value="1"/>
</dbReference>
<evidence type="ECO:0000313" key="8">
    <source>
        <dbReference type="Proteomes" id="UP000185746"/>
    </source>
</evidence>
<evidence type="ECO:0000256" key="1">
    <source>
        <dbReference type="ARBA" id="ARBA00010641"/>
    </source>
</evidence>
<dbReference type="Gene3D" id="1.10.1740.10">
    <property type="match status" value="1"/>
</dbReference>
<name>A0A1D8JCK9_9BACL</name>
<dbReference type="Pfam" id="PF08281">
    <property type="entry name" value="Sigma70_r4_2"/>
    <property type="match status" value="1"/>
</dbReference>
<reference evidence="7 8" key="1">
    <citation type="submission" date="2016-09" db="EMBL/GenBank/DDBJ databases">
        <title>Complete genome sequence of the Lysinibacillus sphaericus LMG 22257, a specie of Bacillus with ureolytic activity that can effectively biodeposit calcium carbonate.</title>
        <authorList>
            <person name="Yan W."/>
        </authorList>
    </citation>
    <scope>NUCLEOTIDE SEQUENCE [LARGE SCALE GENOMIC DNA]</scope>
    <source>
        <strain evidence="7 8">LMG 22257</strain>
    </source>
</reference>
<organism evidence="7 8">
    <name type="scientific">Sporosarcina ureilytica</name>
    <dbReference type="NCBI Taxonomy" id="298596"/>
    <lineage>
        <taxon>Bacteria</taxon>
        <taxon>Bacillati</taxon>
        <taxon>Bacillota</taxon>
        <taxon>Bacilli</taxon>
        <taxon>Bacillales</taxon>
        <taxon>Caryophanaceae</taxon>
        <taxon>Sporosarcina</taxon>
    </lineage>
</organism>
<gene>
    <name evidence="7" type="ORF">BI350_01685</name>
</gene>
<comment type="similarity">
    <text evidence="1">Belongs to the sigma-70 factor family. ECF subfamily.</text>
</comment>
<dbReference type="InterPro" id="IPR036388">
    <property type="entry name" value="WH-like_DNA-bd_sf"/>
</dbReference>
<dbReference type="RefSeq" id="WP_075526547.1">
    <property type="nucleotide sequence ID" value="NZ_CP017560.1"/>
</dbReference>
<dbReference type="InterPro" id="IPR014284">
    <property type="entry name" value="RNA_pol_sigma-70_dom"/>
</dbReference>
<dbReference type="SUPFAM" id="SSF88659">
    <property type="entry name" value="Sigma3 and sigma4 domains of RNA polymerase sigma factors"/>
    <property type="match status" value="1"/>
</dbReference>
<dbReference type="InterPro" id="IPR013324">
    <property type="entry name" value="RNA_pol_sigma_r3/r4-like"/>
</dbReference>
<dbReference type="EMBL" id="CP017560">
    <property type="protein sequence ID" value="AOV06444.1"/>
    <property type="molecule type" value="Genomic_DNA"/>
</dbReference>
<feature type="domain" description="RNA polymerase sigma factor 70 region 4 type 2" evidence="6">
    <location>
        <begin position="112"/>
        <end position="158"/>
    </location>
</feature>
<dbReference type="SUPFAM" id="SSF88946">
    <property type="entry name" value="Sigma2 domain of RNA polymerase sigma factors"/>
    <property type="match status" value="1"/>
</dbReference>
<evidence type="ECO:0000256" key="2">
    <source>
        <dbReference type="ARBA" id="ARBA00023015"/>
    </source>
</evidence>
<evidence type="ECO:0000256" key="3">
    <source>
        <dbReference type="ARBA" id="ARBA00023082"/>
    </source>
</evidence>
<dbReference type="InterPro" id="IPR039425">
    <property type="entry name" value="RNA_pol_sigma-70-like"/>
</dbReference>
<evidence type="ECO:0000313" key="7">
    <source>
        <dbReference type="EMBL" id="AOV06444.1"/>
    </source>
</evidence>
<proteinExistence type="inferred from homology"/>
<dbReference type="InterPro" id="IPR013325">
    <property type="entry name" value="RNA_pol_sigma_r2"/>
</dbReference>
<keyword evidence="4" id="KW-0804">Transcription</keyword>
<dbReference type="GO" id="GO:0006352">
    <property type="term" value="P:DNA-templated transcription initiation"/>
    <property type="evidence" value="ECO:0007669"/>
    <property type="project" value="InterPro"/>
</dbReference>
<keyword evidence="8" id="KW-1185">Reference proteome</keyword>
<dbReference type="KEGG" id="surl:BI350_01685"/>
<dbReference type="CDD" id="cd06171">
    <property type="entry name" value="Sigma70_r4"/>
    <property type="match status" value="1"/>
</dbReference>
<dbReference type="GO" id="GO:0003677">
    <property type="term" value="F:DNA binding"/>
    <property type="evidence" value="ECO:0007669"/>
    <property type="project" value="InterPro"/>
</dbReference>
<dbReference type="InterPro" id="IPR007627">
    <property type="entry name" value="RNA_pol_sigma70_r2"/>
</dbReference>
<dbReference type="PANTHER" id="PTHR43133">
    <property type="entry name" value="RNA POLYMERASE ECF-TYPE SIGMA FACTO"/>
    <property type="match status" value="1"/>
</dbReference>
<dbReference type="AlphaFoldDB" id="A0A1D8JCK9"/>
<protein>
    <submittedName>
        <fullName evidence="7">RNA polymerase subunit sigma-24</fullName>
    </submittedName>
</protein>
<accession>A0A1D8JCK9</accession>
<dbReference type="PANTHER" id="PTHR43133:SF51">
    <property type="entry name" value="RNA POLYMERASE SIGMA FACTOR"/>
    <property type="match status" value="1"/>
</dbReference>
<evidence type="ECO:0000256" key="4">
    <source>
        <dbReference type="ARBA" id="ARBA00023163"/>
    </source>
</evidence>